<dbReference type="RefSeq" id="WP_255062745.1">
    <property type="nucleotide sequence ID" value="NZ_JANDBD010000010.1"/>
</dbReference>
<evidence type="ECO:0008006" key="4">
    <source>
        <dbReference type="Google" id="ProtNLM"/>
    </source>
</evidence>
<dbReference type="Proteomes" id="UP001651690">
    <property type="component" value="Unassembled WGS sequence"/>
</dbReference>
<accession>A0ABT1M7A3</accession>
<organism evidence="2 3">
    <name type="scientific">Mycolicibacterium arenosum</name>
    <dbReference type="NCBI Taxonomy" id="2952157"/>
    <lineage>
        <taxon>Bacteria</taxon>
        <taxon>Bacillati</taxon>
        <taxon>Actinomycetota</taxon>
        <taxon>Actinomycetes</taxon>
        <taxon>Mycobacteriales</taxon>
        <taxon>Mycobacteriaceae</taxon>
        <taxon>Mycolicibacterium</taxon>
    </lineage>
</organism>
<keyword evidence="3" id="KW-1185">Reference proteome</keyword>
<reference evidence="2 3" key="1">
    <citation type="submission" date="2022-06" db="EMBL/GenBank/DDBJ databases">
        <title>Mycolicibacterium sp. CAU 1645 isolated from seawater.</title>
        <authorList>
            <person name="Kim W."/>
        </authorList>
    </citation>
    <scope>NUCLEOTIDE SEQUENCE [LARGE SCALE GENOMIC DNA]</scope>
    <source>
        <strain evidence="2 3">CAU 1645</strain>
    </source>
</reference>
<feature type="signal peptide" evidence="1">
    <location>
        <begin position="1"/>
        <end position="29"/>
    </location>
</feature>
<sequence>MALKRGMVLLGCAAAVAFGSVLSASPAAAKECPWGTSPTRWEGVCSPGGSGGTAGGGAPIAPAPAAGGARIVNTPGSLSTVNGIPCTEEHYGTCLAMIQNN</sequence>
<evidence type="ECO:0000313" key="3">
    <source>
        <dbReference type="Proteomes" id="UP001651690"/>
    </source>
</evidence>
<name>A0ABT1M7A3_9MYCO</name>
<feature type="chain" id="PRO_5046741737" description="Intersectin-EH binding protein Ibp1" evidence="1">
    <location>
        <begin position="30"/>
        <end position="101"/>
    </location>
</feature>
<keyword evidence="1" id="KW-0732">Signal</keyword>
<gene>
    <name evidence="2" type="ORF">NM203_22730</name>
</gene>
<evidence type="ECO:0000313" key="2">
    <source>
        <dbReference type="EMBL" id="MCP9275008.1"/>
    </source>
</evidence>
<comment type="caution">
    <text evidence="2">The sequence shown here is derived from an EMBL/GenBank/DDBJ whole genome shotgun (WGS) entry which is preliminary data.</text>
</comment>
<proteinExistence type="predicted"/>
<dbReference type="EMBL" id="JANDBD010000010">
    <property type="protein sequence ID" value="MCP9275008.1"/>
    <property type="molecule type" value="Genomic_DNA"/>
</dbReference>
<protein>
    <recommendedName>
        <fullName evidence="4">Intersectin-EH binding protein Ibp1</fullName>
    </recommendedName>
</protein>
<evidence type="ECO:0000256" key="1">
    <source>
        <dbReference type="SAM" id="SignalP"/>
    </source>
</evidence>